<protein>
    <submittedName>
        <fullName evidence="1">Uncharacterized protein</fullName>
    </submittedName>
</protein>
<dbReference type="EMBL" id="JBBMQS010000005">
    <property type="protein sequence ID" value="MEM5497562.1"/>
    <property type="molecule type" value="Genomic_DNA"/>
</dbReference>
<accession>A0ABU9SUM5</accession>
<dbReference type="RefSeq" id="WP_342881542.1">
    <property type="nucleotide sequence ID" value="NZ_JBBMQS010000005.1"/>
</dbReference>
<name>A0ABU9SUM5_9ALTE</name>
<sequence>VKSLFLFNFKSIFEVNHKLKNQTKPSCITLIKCFKKVLNHLVKTSVSAAVLAAVPKREAHYRDPILERNPLFKKRVQLLI</sequence>
<evidence type="ECO:0000313" key="1">
    <source>
        <dbReference type="EMBL" id="MEM5497562.1"/>
    </source>
</evidence>
<keyword evidence="2" id="KW-1185">Reference proteome</keyword>
<evidence type="ECO:0000313" key="2">
    <source>
        <dbReference type="Proteomes" id="UP001461163"/>
    </source>
</evidence>
<reference evidence="1 2" key="1">
    <citation type="submission" date="2024-03" db="EMBL/GenBank/DDBJ databases">
        <title>Community enrichment and isolation of bacterial strains for fucoidan degradation.</title>
        <authorList>
            <person name="Sichert A."/>
        </authorList>
    </citation>
    <scope>NUCLEOTIDE SEQUENCE [LARGE SCALE GENOMIC DNA]</scope>
    <source>
        <strain evidence="1 2">AS12</strain>
    </source>
</reference>
<organism evidence="1 2">
    <name type="scientific">Paraglaciecola mesophila</name>
    <dbReference type="NCBI Taxonomy" id="197222"/>
    <lineage>
        <taxon>Bacteria</taxon>
        <taxon>Pseudomonadati</taxon>
        <taxon>Pseudomonadota</taxon>
        <taxon>Gammaproteobacteria</taxon>
        <taxon>Alteromonadales</taxon>
        <taxon>Alteromonadaceae</taxon>
        <taxon>Paraglaciecola</taxon>
    </lineage>
</organism>
<feature type="non-terminal residue" evidence="1">
    <location>
        <position position="1"/>
    </location>
</feature>
<gene>
    <name evidence="1" type="ORF">WNY77_09180</name>
</gene>
<dbReference type="Proteomes" id="UP001461163">
    <property type="component" value="Unassembled WGS sequence"/>
</dbReference>
<comment type="caution">
    <text evidence="1">The sequence shown here is derived from an EMBL/GenBank/DDBJ whole genome shotgun (WGS) entry which is preliminary data.</text>
</comment>
<proteinExistence type="predicted"/>